<evidence type="ECO:0000313" key="7">
    <source>
        <dbReference type="EMBL" id="CRK86016.1"/>
    </source>
</evidence>
<evidence type="ECO:0000256" key="4">
    <source>
        <dbReference type="ARBA" id="ARBA00023274"/>
    </source>
</evidence>
<keyword evidence="2 5" id="KW-0694">RNA-binding</keyword>
<dbReference type="CDD" id="cd00495">
    <property type="entry name" value="Ribosomal_L25_TL5_CTC"/>
    <property type="match status" value="1"/>
</dbReference>
<evidence type="ECO:0000256" key="2">
    <source>
        <dbReference type="ARBA" id="ARBA00022884"/>
    </source>
</evidence>
<dbReference type="PANTHER" id="PTHR33284:SF1">
    <property type="entry name" value="RIBOSOMAL PROTEIN L25_GLN-TRNA SYNTHETASE, ANTI-CODON-BINDING DOMAIN-CONTAINING PROTEIN"/>
    <property type="match status" value="1"/>
</dbReference>
<reference evidence="8" key="1">
    <citation type="submission" date="2015-05" db="EMBL/GenBank/DDBJ databases">
        <authorList>
            <person name="Manzano-Marin A."/>
        </authorList>
    </citation>
    <scope>NUCLEOTIDE SEQUENCE [LARGE SCALE GENOMIC DNA]</scope>
    <source>
        <strain evidence="8">officinalis</strain>
    </source>
</reference>
<dbReference type="InterPro" id="IPR020930">
    <property type="entry name" value="Ribosomal_uL5_bac-type"/>
</dbReference>
<proteinExistence type="inferred from homology"/>
<evidence type="ECO:0000259" key="6">
    <source>
        <dbReference type="Pfam" id="PF01386"/>
    </source>
</evidence>
<evidence type="ECO:0000256" key="5">
    <source>
        <dbReference type="HAMAP-Rule" id="MF_01336"/>
    </source>
</evidence>
<accession>A0A0M6W9F0</accession>
<dbReference type="GO" id="GO:0006412">
    <property type="term" value="P:translation"/>
    <property type="evidence" value="ECO:0007669"/>
    <property type="project" value="UniProtKB-UniRule"/>
</dbReference>
<dbReference type="GO" id="GO:0022625">
    <property type="term" value="C:cytosolic large ribosomal subunit"/>
    <property type="evidence" value="ECO:0007669"/>
    <property type="project" value="TreeGrafter"/>
</dbReference>
<dbReference type="InterPro" id="IPR029751">
    <property type="entry name" value="Ribosomal_L25_dom"/>
</dbReference>
<dbReference type="PANTHER" id="PTHR33284">
    <property type="entry name" value="RIBOSOMAL PROTEIN L25/GLN-TRNA SYNTHETASE, ANTI-CODON-BINDING DOMAIN-CONTAINING PROTEIN"/>
    <property type="match status" value="1"/>
</dbReference>
<dbReference type="AlphaFoldDB" id="A0A0M6W9F0"/>
<gene>
    <name evidence="5 7" type="primary">rplY</name>
    <name evidence="7" type="ORF">SOFFGTOCOR_0618</name>
</gene>
<dbReference type="Proteomes" id="UP000242301">
    <property type="component" value="Unassembled WGS sequence"/>
</dbReference>
<dbReference type="InterPro" id="IPR011035">
    <property type="entry name" value="Ribosomal_bL25/Gln-tRNA_synth"/>
</dbReference>
<evidence type="ECO:0000256" key="1">
    <source>
        <dbReference type="ARBA" id="ARBA00022730"/>
    </source>
</evidence>
<keyword evidence="8" id="KW-1185">Reference proteome</keyword>
<dbReference type="STRING" id="1715285.SOFFGTOCOR_0618"/>
<comment type="similarity">
    <text evidence="5">Belongs to the bacterial ribosomal protein bL25 family.</text>
</comment>
<dbReference type="Gene3D" id="2.40.240.10">
    <property type="entry name" value="Ribosomal Protein L25, Chain P"/>
    <property type="match status" value="1"/>
</dbReference>
<evidence type="ECO:0000313" key="8">
    <source>
        <dbReference type="Proteomes" id="UP000242301"/>
    </source>
</evidence>
<dbReference type="InterPro" id="IPR020056">
    <property type="entry name" value="Rbsml_bL25/Gln-tRNA_synth_N"/>
</dbReference>
<sequence>MLTINTIERNKLGKRNSRKLRRNNKIPAVLYKNKENPIHITLIHDEIINKKNKKDFFEPLNLIVNNKKIKAKIKEIQYHPFKPKLIHIDFIIIN</sequence>
<dbReference type="Pfam" id="PF01386">
    <property type="entry name" value="Ribosomal_L25p"/>
    <property type="match status" value="1"/>
</dbReference>
<dbReference type="FunFam" id="2.40.240.10:FF:000002">
    <property type="entry name" value="50S ribosomal protein L25"/>
    <property type="match status" value="1"/>
</dbReference>
<keyword evidence="1 5" id="KW-0699">rRNA-binding</keyword>
<comment type="subunit">
    <text evidence="5">Part of the 50S ribosomal subunit; part of the 5S rRNA/L5/L18/L25 subcomplex. Contacts the 5S rRNA. Binds to the 5S rRNA independently of L5 and L18.</text>
</comment>
<organism evidence="7 8">
    <name type="scientific">Candidatus Providencia siddallii</name>
    <dbReference type="NCBI Taxonomy" id="1715285"/>
    <lineage>
        <taxon>Bacteria</taxon>
        <taxon>Pseudomonadati</taxon>
        <taxon>Pseudomonadota</taxon>
        <taxon>Gammaproteobacteria</taxon>
        <taxon>Enterobacterales</taxon>
        <taxon>Morganellaceae</taxon>
        <taxon>Providencia</taxon>
    </lineage>
</organism>
<comment type="function">
    <text evidence="5">This is one of the proteins that binds to the 5S RNA in the ribosome where it forms part of the central protuberance.</text>
</comment>
<dbReference type="NCBIfam" id="NF004612">
    <property type="entry name" value="PRK05943.1"/>
    <property type="match status" value="1"/>
</dbReference>
<protein>
    <recommendedName>
        <fullName evidence="5">Large ribosomal subunit protein bL25</fullName>
    </recommendedName>
</protein>
<dbReference type="GO" id="GO:0008097">
    <property type="term" value="F:5S rRNA binding"/>
    <property type="evidence" value="ECO:0007669"/>
    <property type="project" value="InterPro"/>
</dbReference>
<dbReference type="SUPFAM" id="SSF50715">
    <property type="entry name" value="Ribosomal protein L25-like"/>
    <property type="match status" value="1"/>
</dbReference>
<keyword evidence="3 5" id="KW-0689">Ribosomal protein</keyword>
<dbReference type="InterPro" id="IPR020055">
    <property type="entry name" value="Ribosomal_bL25_short"/>
</dbReference>
<evidence type="ECO:0000256" key="3">
    <source>
        <dbReference type="ARBA" id="ARBA00022980"/>
    </source>
</evidence>
<dbReference type="EMBL" id="CVRF01000003">
    <property type="protein sequence ID" value="CRK86016.1"/>
    <property type="molecule type" value="Genomic_DNA"/>
</dbReference>
<feature type="domain" description="Large ribosomal subunit protein bL25 L25" evidence="6">
    <location>
        <begin position="5"/>
        <end position="90"/>
    </location>
</feature>
<keyword evidence="4 5" id="KW-0687">Ribonucleoprotein</keyword>
<name>A0A0M6W9F0_9GAMM</name>
<dbReference type="HAMAP" id="MF_01336">
    <property type="entry name" value="Ribosomal_bL25"/>
    <property type="match status" value="1"/>
</dbReference>
<dbReference type="GO" id="GO:0003735">
    <property type="term" value="F:structural constituent of ribosome"/>
    <property type="evidence" value="ECO:0007669"/>
    <property type="project" value="InterPro"/>
</dbReference>